<organism evidence="1 2">
    <name type="scientific">Flavobacterium ranwuense</name>
    <dbReference type="NCBI Taxonomy" id="2541725"/>
    <lineage>
        <taxon>Bacteria</taxon>
        <taxon>Pseudomonadati</taxon>
        <taxon>Bacteroidota</taxon>
        <taxon>Flavobacteriia</taxon>
        <taxon>Flavobacteriales</taxon>
        <taxon>Flavobacteriaceae</taxon>
        <taxon>Flavobacterium</taxon>
    </lineage>
</organism>
<evidence type="ECO:0000313" key="2">
    <source>
        <dbReference type="Proteomes" id="UP000294685"/>
    </source>
</evidence>
<dbReference type="Proteomes" id="UP000294685">
    <property type="component" value="Unassembled WGS sequence"/>
</dbReference>
<comment type="caution">
    <text evidence="1">The sequence shown here is derived from an EMBL/GenBank/DDBJ whole genome shotgun (WGS) entry which is preliminary data.</text>
</comment>
<gene>
    <name evidence="1" type="ORF">E0I61_10080</name>
</gene>
<dbReference type="RefSeq" id="WP_132071187.1">
    <property type="nucleotide sequence ID" value="NZ_SMLH01000005.1"/>
</dbReference>
<evidence type="ECO:0000313" key="1">
    <source>
        <dbReference type="EMBL" id="TDE28734.1"/>
    </source>
</evidence>
<protein>
    <submittedName>
        <fullName evidence="1">Uncharacterized protein</fullName>
    </submittedName>
</protein>
<sequence length="131" mass="14768">MKKANKFRNAFLIASFCLLSHITYGQTNDFSKIAITLEKNLVGKPFLGGMYDPPCYDMTKIAISETGEIAISGSEKGCNVTFYIKDATIRYDNDSRIQIYQATPRIDITFYSENAATVYQALEDLKKILNK</sequence>
<name>A0ABY2DQC8_9FLAO</name>
<proteinExistence type="predicted"/>
<reference evidence="1 2" key="1">
    <citation type="submission" date="2019-03" db="EMBL/GenBank/DDBJ databases">
        <title>Novel species of Flavobacterium.</title>
        <authorList>
            <person name="Liu Q."/>
            <person name="Xin Y.-H."/>
        </authorList>
    </citation>
    <scope>NUCLEOTIDE SEQUENCE [LARGE SCALE GENOMIC DNA]</scope>
    <source>
        <strain evidence="1 2">LB2P22</strain>
    </source>
</reference>
<dbReference type="EMBL" id="SMLH01000005">
    <property type="protein sequence ID" value="TDE28734.1"/>
    <property type="molecule type" value="Genomic_DNA"/>
</dbReference>
<accession>A0ABY2DQC8</accession>
<keyword evidence="2" id="KW-1185">Reference proteome</keyword>